<gene>
    <name evidence="1" type="ORF">ACOLOM_LOCUS13640</name>
</gene>
<proteinExistence type="predicted"/>
<protein>
    <submittedName>
        <fullName evidence="1">11051_t:CDS:1</fullName>
    </submittedName>
</protein>
<evidence type="ECO:0000313" key="2">
    <source>
        <dbReference type="Proteomes" id="UP000789525"/>
    </source>
</evidence>
<sequence>AFTHIGWGPPIATRWGLEETFLGPEPPSEEREIDLPDAPEYQTSFTHPGKAIPGFTSEFAPLEIIDLDSDDEYDPLFDDDPRPRKKKGKEKAITPKTLKTVCAMCKDPLVMGATTEDRRNYALRCGHIVDGKCLWNIAKPAGAQASETMEAE</sequence>
<name>A0ACA9QXW5_9GLOM</name>
<organism evidence="1 2">
    <name type="scientific">Acaulospora colombiana</name>
    <dbReference type="NCBI Taxonomy" id="27376"/>
    <lineage>
        <taxon>Eukaryota</taxon>
        <taxon>Fungi</taxon>
        <taxon>Fungi incertae sedis</taxon>
        <taxon>Mucoromycota</taxon>
        <taxon>Glomeromycotina</taxon>
        <taxon>Glomeromycetes</taxon>
        <taxon>Diversisporales</taxon>
        <taxon>Acaulosporaceae</taxon>
        <taxon>Acaulospora</taxon>
    </lineage>
</organism>
<evidence type="ECO:0000313" key="1">
    <source>
        <dbReference type="EMBL" id="CAG8768888.1"/>
    </source>
</evidence>
<dbReference type="EMBL" id="CAJVPT010063595">
    <property type="protein sequence ID" value="CAG8768888.1"/>
    <property type="molecule type" value="Genomic_DNA"/>
</dbReference>
<feature type="non-terminal residue" evidence="1">
    <location>
        <position position="1"/>
    </location>
</feature>
<reference evidence="1" key="1">
    <citation type="submission" date="2021-06" db="EMBL/GenBank/DDBJ databases">
        <authorList>
            <person name="Kallberg Y."/>
            <person name="Tangrot J."/>
            <person name="Rosling A."/>
        </authorList>
    </citation>
    <scope>NUCLEOTIDE SEQUENCE</scope>
    <source>
        <strain evidence="1">CL356</strain>
    </source>
</reference>
<comment type="caution">
    <text evidence="1">The sequence shown here is derived from an EMBL/GenBank/DDBJ whole genome shotgun (WGS) entry which is preliminary data.</text>
</comment>
<dbReference type="Proteomes" id="UP000789525">
    <property type="component" value="Unassembled WGS sequence"/>
</dbReference>
<accession>A0ACA9QXW5</accession>
<keyword evidence="2" id="KW-1185">Reference proteome</keyword>
<feature type="non-terminal residue" evidence="1">
    <location>
        <position position="152"/>
    </location>
</feature>